<dbReference type="PANTHER" id="PTHR10926:SF0">
    <property type="entry name" value="CDC50, ISOFORM A"/>
    <property type="match status" value="1"/>
</dbReference>
<evidence type="ECO:0000313" key="9">
    <source>
        <dbReference type="Proteomes" id="UP000822688"/>
    </source>
</evidence>
<keyword evidence="9" id="KW-1185">Reference proteome</keyword>
<evidence type="ECO:0000256" key="7">
    <source>
        <dbReference type="SAM" id="Phobius"/>
    </source>
</evidence>
<reference evidence="8" key="1">
    <citation type="submission" date="2020-06" db="EMBL/GenBank/DDBJ databases">
        <title>WGS assembly of Ceratodon purpureus strain R40.</title>
        <authorList>
            <person name="Carey S.B."/>
            <person name="Jenkins J."/>
            <person name="Shu S."/>
            <person name="Lovell J.T."/>
            <person name="Sreedasyam A."/>
            <person name="Maumus F."/>
            <person name="Tiley G.P."/>
            <person name="Fernandez-Pozo N."/>
            <person name="Barry K."/>
            <person name="Chen C."/>
            <person name="Wang M."/>
            <person name="Lipzen A."/>
            <person name="Daum C."/>
            <person name="Saski C.A."/>
            <person name="Payton A.C."/>
            <person name="Mcbreen J.C."/>
            <person name="Conrad R.E."/>
            <person name="Kollar L.M."/>
            <person name="Olsson S."/>
            <person name="Huttunen S."/>
            <person name="Landis J.B."/>
            <person name="Wickett N.J."/>
            <person name="Johnson M.G."/>
            <person name="Rensing S.A."/>
            <person name="Grimwood J."/>
            <person name="Schmutz J."/>
            <person name="Mcdaniel S.F."/>
        </authorList>
    </citation>
    <scope>NUCLEOTIDE SEQUENCE</scope>
    <source>
        <strain evidence="8">R40</strain>
    </source>
</reference>
<dbReference type="Proteomes" id="UP000822688">
    <property type="component" value="Chromosome 5"/>
</dbReference>
<evidence type="ECO:0000256" key="3">
    <source>
        <dbReference type="ARBA" id="ARBA00022692"/>
    </source>
</evidence>
<organism evidence="8 9">
    <name type="scientific">Ceratodon purpureus</name>
    <name type="common">Fire moss</name>
    <name type="synonym">Dicranum purpureum</name>
    <dbReference type="NCBI Taxonomy" id="3225"/>
    <lineage>
        <taxon>Eukaryota</taxon>
        <taxon>Viridiplantae</taxon>
        <taxon>Streptophyta</taxon>
        <taxon>Embryophyta</taxon>
        <taxon>Bryophyta</taxon>
        <taxon>Bryophytina</taxon>
        <taxon>Bryopsida</taxon>
        <taxon>Dicranidae</taxon>
        <taxon>Pseudoditrichales</taxon>
        <taxon>Ditrichaceae</taxon>
        <taxon>Ceratodon</taxon>
    </lineage>
</organism>
<comment type="caution">
    <text evidence="8">The sequence shown here is derived from an EMBL/GenBank/DDBJ whole genome shotgun (WGS) entry which is preliminary data.</text>
</comment>
<comment type="subcellular location">
    <subcellularLocation>
        <location evidence="1">Membrane</location>
        <topology evidence="1">Multi-pass membrane protein</topology>
    </subcellularLocation>
</comment>
<comment type="similarity">
    <text evidence="2 6">Belongs to the CDC50/LEM3 family.</text>
</comment>
<accession>A0A8T0I3W9</accession>
<dbReference type="GO" id="GO:0005794">
    <property type="term" value="C:Golgi apparatus"/>
    <property type="evidence" value="ECO:0007669"/>
    <property type="project" value="TreeGrafter"/>
</dbReference>
<evidence type="ECO:0000256" key="5">
    <source>
        <dbReference type="ARBA" id="ARBA00023136"/>
    </source>
</evidence>
<dbReference type="AlphaFoldDB" id="A0A8T0I3W9"/>
<feature type="transmembrane region" description="Helical" evidence="7">
    <location>
        <begin position="329"/>
        <end position="351"/>
    </location>
</feature>
<dbReference type="GO" id="GO:0005783">
    <property type="term" value="C:endoplasmic reticulum"/>
    <property type="evidence" value="ECO:0007669"/>
    <property type="project" value="TreeGrafter"/>
</dbReference>
<feature type="transmembrane region" description="Helical" evidence="7">
    <location>
        <begin position="45"/>
        <end position="70"/>
    </location>
</feature>
<keyword evidence="4 7" id="KW-1133">Transmembrane helix</keyword>
<gene>
    <name evidence="8" type="ORF">KC19_5G181800</name>
</gene>
<dbReference type="PIRSF" id="PIRSF015840">
    <property type="entry name" value="DUF284_TM_euk"/>
    <property type="match status" value="1"/>
</dbReference>
<evidence type="ECO:0000256" key="2">
    <source>
        <dbReference type="ARBA" id="ARBA00009457"/>
    </source>
</evidence>
<name>A0A8T0I3W9_CERPU</name>
<dbReference type="EMBL" id="CM026425">
    <property type="protein sequence ID" value="KAG0577786.1"/>
    <property type="molecule type" value="Genomic_DNA"/>
</dbReference>
<dbReference type="PANTHER" id="PTHR10926">
    <property type="entry name" value="CELL CYCLE CONTROL PROTEIN 50"/>
    <property type="match status" value="1"/>
</dbReference>
<dbReference type="GO" id="GO:0005886">
    <property type="term" value="C:plasma membrane"/>
    <property type="evidence" value="ECO:0007669"/>
    <property type="project" value="TreeGrafter"/>
</dbReference>
<sequence>MATGGGDFLRKLQKEEEIQQRLSKESRRPKYTKFSQQELSACKPLLTPMCIVFVYIAIGLACIPVGIITLQASLSVVELKFRYDTICVMKYATATNPMLTDEAKSEFMQDYNKRKNCTISIDVTKYMKQPIYIYYQLGNYFQNHRRYVKSMSERQLQGLPPSKVDLNNCKPQDMVGGRVIVPCGMVAWSLFNDTFDISTNAFYTEEGTLFVNKTAISWKSDREERFNNTIFPSSNFVNNNRTTVVNASQIGGSYLNNSQPLSMDENLIVWMRIAALPTFRKLYGRIETDLHPGTTLTFNINNFYNTYGFRGSKALILSTTSWIGGKNHFLGFSYLIVGGACILIGFIFLFMHCKNPRPLGDKSYLSWVKKSVATAISTSPTTM</sequence>
<evidence type="ECO:0000256" key="6">
    <source>
        <dbReference type="PIRNR" id="PIRNR015840"/>
    </source>
</evidence>
<keyword evidence="3 7" id="KW-0812">Transmembrane</keyword>
<evidence type="ECO:0000256" key="1">
    <source>
        <dbReference type="ARBA" id="ARBA00004141"/>
    </source>
</evidence>
<protein>
    <recommendedName>
        <fullName evidence="6">ALA-interacting subunit</fullName>
    </recommendedName>
</protein>
<evidence type="ECO:0000256" key="4">
    <source>
        <dbReference type="ARBA" id="ARBA00022989"/>
    </source>
</evidence>
<proteinExistence type="inferred from homology"/>
<evidence type="ECO:0000313" key="8">
    <source>
        <dbReference type="EMBL" id="KAG0577786.1"/>
    </source>
</evidence>
<dbReference type="Pfam" id="PF03381">
    <property type="entry name" value="CDC50"/>
    <property type="match status" value="1"/>
</dbReference>
<dbReference type="InterPro" id="IPR005045">
    <property type="entry name" value="CDC50/LEM3_fam"/>
</dbReference>
<keyword evidence="5 6" id="KW-0472">Membrane</keyword>